<comment type="caution">
    <text evidence="6">The sequence shown here is derived from an EMBL/GenBank/DDBJ whole genome shotgun (WGS) entry which is preliminary data.</text>
</comment>
<keyword evidence="1" id="KW-0479">Metal-binding</keyword>
<dbReference type="EMBL" id="MVGC01000565">
    <property type="protein sequence ID" value="RJE18368.1"/>
    <property type="molecule type" value="Genomic_DNA"/>
</dbReference>
<evidence type="ECO:0000313" key="7">
    <source>
        <dbReference type="Proteomes" id="UP000266188"/>
    </source>
</evidence>
<keyword evidence="3" id="KW-0862">Zinc</keyword>
<evidence type="ECO:0000256" key="3">
    <source>
        <dbReference type="ARBA" id="ARBA00022833"/>
    </source>
</evidence>
<reference evidence="7" key="1">
    <citation type="submission" date="2017-02" db="EMBL/GenBank/DDBJ databases">
        <authorList>
            <person name="Tafer H."/>
            <person name="Lopandic K."/>
        </authorList>
    </citation>
    <scope>NUCLEOTIDE SEQUENCE [LARGE SCALE GENOMIC DNA]</scope>
    <source>
        <strain evidence="7">CBS 366.77</strain>
    </source>
</reference>
<keyword evidence="7" id="KW-1185">Reference proteome</keyword>
<dbReference type="InterPro" id="IPR003656">
    <property type="entry name" value="Znf_BED"/>
</dbReference>
<protein>
    <recommendedName>
        <fullName evidence="5">BED-type domain-containing protein</fullName>
    </recommendedName>
</protein>
<sequence length="99" mass="11566">MTKNDFVRWWLQTDFGQKKPIRWDSRHQSEIWTHFDQVATAKDGTPKVMCKRCKRVFDHLQFGNGTSAMLKYMKGRGCQKGAKTPDIREFTRTAVSKIA</sequence>
<feature type="domain" description="BED-type" evidence="5">
    <location>
        <begin position="26"/>
        <end position="85"/>
    </location>
</feature>
<evidence type="ECO:0000313" key="6">
    <source>
        <dbReference type="EMBL" id="RJE18368.1"/>
    </source>
</evidence>
<evidence type="ECO:0000256" key="2">
    <source>
        <dbReference type="ARBA" id="ARBA00022771"/>
    </source>
</evidence>
<evidence type="ECO:0000256" key="1">
    <source>
        <dbReference type="ARBA" id="ARBA00022723"/>
    </source>
</evidence>
<keyword evidence="2 4" id="KW-0863">Zinc-finger</keyword>
<dbReference type="PROSITE" id="PS50808">
    <property type="entry name" value="ZF_BED"/>
    <property type="match status" value="1"/>
</dbReference>
<organism evidence="6 7">
    <name type="scientific">Aspergillus sclerotialis</name>
    <dbReference type="NCBI Taxonomy" id="2070753"/>
    <lineage>
        <taxon>Eukaryota</taxon>
        <taxon>Fungi</taxon>
        <taxon>Dikarya</taxon>
        <taxon>Ascomycota</taxon>
        <taxon>Pezizomycotina</taxon>
        <taxon>Eurotiomycetes</taxon>
        <taxon>Eurotiomycetidae</taxon>
        <taxon>Eurotiales</taxon>
        <taxon>Aspergillaceae</taxon>
        <taxon>Aspergillus</taxon>
        <taxon>Aspergillus subgen. Polypaecilum</taxon>
    </lineage>
</organism>
<dbReference type="OrthoDB" id="4505704at2759"/>
<evidence type="ECO:0000259" key="5">
    <source>
        <dbReference type="PROSITE" id="PS50808"/>
    </source>
</evidence>
<dbReference type="Proteomes" id="UP000266188">
    <property type="component" value="Unassembled WGS sequence"/>
</dbReference>
<accession>A0A3A2Z5J0</accession>
<proteinExistence type="predicted"/>
<gene>
    <name evidence="6" type="ORF">PHISCL_09299</name>
</gene>
<name>A0A3A2Z5J0_9EURO</name>
<dbReference type="GO" id="GO:0003677">
    <property type="term" value="F:DNA binding"/>
    <property type="evidence" value="ECO:0007669"/>
    <property type="project" value="InterPro"/>
</dbReference>
<evidence type="ECO:0000256" key="4">
    <source>
        <dbReference type="PROSITE-ProRule" id="PRU00027"/>
    </source>
</evidence>
<dbReference type="STRING" id="2070753.A0A3A2Z5J0"/>
<dbReference type="AlphaFoldDB" id="A0A3A2Z5J0"/>
<dbReference type="GO" id="GO:0008270">
    <property type="term" value="F:zinc ion binding"/>
    <property type="evidence" value="ECO:0007669"/>
    <property type="project" value="UniProtKB-KW"/>
</dbReference>